<dbReference type="EMBL" id="ML213604">
    <property type="protein sequence ID" value="TFK38316.1"/>
    <property type="molecule type" value="Genomic_DNA"/>
</dbReference>
<name>A0A5C3M1V9_9AGAR</name>
<accession>A0A5C3M1V9</accession>
<evidence type="ECO:0000313" key="2">
    <source>
        <dbReference type="EMBL" id="TFK38316.1"/>
    </source>
</evidence>
<keyword evidence="3" id="KW-1185">Reference proteome</keyword>
<keyword evidence="1" id="KW-1133">Transmembrane helix</keyword>
<gene>
    <name evidence="2" type="ORF">BDQ12DRAFT_723652</name>
</gene>
<protein>
    <submittedName>
        <fullName evidence="2">Uncharacterized protein</fullName>
    </submittedName>
</protein>
<dbReference type="AlphaFoldDB" id="A0A5C3M1V9"/>
<evidence type="ECO:0000313" key="3">
    <source>
        <dbReference type="Proteomes" id="UP000308652"/>
    </source>
</evidence>
<evidence type="ECO:0000256" key="1">
    <source>
        <dbReference type="SAM" id="Phobius"/>
    </source>
</evidence>
<proteinExistence type="predicted"/>
<organism evidence="2 3">
    <name type="scientific">Crucibulum laeve</name>
    <dbReference type="NCBI Taxonomy" id="68775"/>
    <lineage>
        <taxon>Eukaryota</taxon>
        <taxon>Fungi</taxon>
        <taxon>Dikarya</taxon>
        <taxon>Basidiomycota</taxon>
        <taxon>Agaricomycotina</taxon>
        <taxon>Agaricomycetes</taxon>
        <taxon>Agaricomycetidae</taxon>
        <taxon>Agaricales</taxon>
        <taxon>Agaricineae</taxon>
        <taxon>Nidulariaceae</taxon>
        <taxon>Crucibulum</taxon>
    </lineage>
</organism>
<keyword evidence="1" id="KW-0812">Transmembrane</keyword>
<dbReference type="Proteomes" id="UP000308652">
    <property type="component" value="Unassembled WGS sequence"/>
</dbReference>
<sequence length="62" mass="7110">MPEAWPTHVNSTSSLSFSSVFFDTLTHFIIALFSCVFRFFSLLSLSEISQKCYLYFKSTVLS</sequence>
<feature type="transmembrane region" description="Helical" evidence="1">
    <location>
        <begin position="20"/>
        <end position="40"/>
    </location>
</feature>
<reference evidence="2 3" key="1">
    <citation type="journal article" date="2019" name="Nat. Ecol. Evol.">
        <title>Megaphylogeny resolves global patterns of mushroom evolution.</title>
        <authorList>
            <person name="Varga T."/>
            <person name="Krizsan K."/>
            <person name="Foldi C."/>
            <person name="Dima B."/>
            <person name="Sanchez-Garcia M."/>
            <person name="Sanchez-Ramirez S."/>
            <person name="Szollosi G.J."/>
            <person name="Szarkandi J.G."/>
            <person name="Papp V."/>
            <person name="Albert L."/>
            <person name="Andreopoulos W."/>
            <person name="Angelini C."/>
            <person name="Antonin V."/>
            <person name="Barry K.W."/>
            <person name="Bougher N.L."/>
            <person name="Buchanan P."/>
            <person name="Buyck B."/>
            <person name="Bense V."/>
            <person name="Catcheside P."/>
            <person name="Chovatia M."/>
            <person name="Cooper J."/>
            <person name="Damon W."/>
            <person name="Desjardin D."/>
            <person name="Finy P."/>
            <person name="Geml J."/>
            <person name="Haridas S."/>
            <person name="Hughes K."/>
            <person name="Justo A."/>
            <person name="Karasinski D."/>
            <person name="Kautmanova I."/>
            <person name="Kiss B."/>
            <person name="Kocsube S."/>
            <person name="Kotiranta H."/>
            <person name="LaButti K.M."/>
            <person name="Lechner B.E."/>
            <person name="Liimatainen K."/>
            <person name="Lipzen A."/>
            <person name="Lukacs Z."/>
            <person name="Mihaltcheva S."/>
            <person name="Morgado L.N."/>
            <person name="Niskanen T."/>
            <person name="Noordeloos M.E."/>
            <person name="Ohm R.A."/>
            <person name="Ortiz-Santana B."/>
            <person name="Ovrebo C."/>
            <person name="Racz N."/>
            <person name="Riley R."/>
            <person name="Savchenko A."/>
            <person name="Shiryaev A."/>
            <person name="Soop K."/>
            <person name="Spirin V."/>
            <person name="Szebenyi C."/>
            <person name="Tomsovsky M."/>
            <person name="Tulloss R.E."/>
            <person name="Uehling J."/>
            <person name="Grigoriev I.V."/>
            <person name="Vagvolgyi C."/>
            <person name="Papp T."/>
            <person name="Martin F.M."/>
            <person name="Miettinen O."/>
            <person name="Hibbett D.S."/>
            <person name="Nagy L.G."/>
        </authorList>
    </citation>
    <scope>NUCLEOTIDE SEQUENCE [LARGE SCALE GENOMIC DNA]</scope>
    <source>
        <strain evidence="2 3">CBS 166.37</strain>
    </source>
</reference>
<keyword evidence="1" id="KW-0472">Membrane</keyword>